<dbReference type="AlphaFoldDB" id="A0ABD5YDH0"/>
<sequence>MTQRSPEEAVKNSLHDIDLEYLSETGSDIVFDDPIISYLRPDEEMKYLFRHPYKGLRIIRPDGTEETPDHRMATSGSRLLAVTDQRVLYFAGKEDGDQVRTWHYDELEAVEASRGWTHGRLNLTTDDGTEFKFADAGGRAGVIEAAGEYVAEQLLEDEDVASGSSRRTAEQRSEYTATAEPPQSDEASDTRVFEPSGSPRDDEARSESEAQTREGSFKAGSDSVSDTVRFRCPQCGEPNRDDGSFCSYCGQRVLICDDCGEAHQPEVNYCSNCGFDLE</sequence>
<evidence type="ECO:0000313" key="4">
    <source>
        <dbReference type="Proteomes" id="UP001596390"/>
    </source>
</evidence>
<reference evidence="3 4" key="1">
    <citation type="journal article" date="2019" name="Int. J. Syst. Evol. Microbiol.">
        <title>The Global Catalogue of Microorganisms (GCM) 10K type strain sequencing project: providing services to taxonomists for standard genome sequencing and annotation.</title>
        <authorList>
            <consortium name="The Broad Institute Genomics Platform"/>
            <consortium name="The Broad Institute Genome Sequencing Center for Infectious Disease"/>
            <person name="Wu L."/>
            <person name="Ma J."/>
        </authorList>
    </citation>
    <scope>NUCLEOTIDE SEQUENCE [LARGE SCALE GENOMIC DNA]</scope>
    <source>
        <strain evidence="3 4">Q85</strain>
    </source>
</reference>
<dbReference type="RefSeq" id="WP_267664701.1">
    <property type="nucleotide sequence ID" value="NZ_JAODIX010000041.1"/>
</dbReference>
<dbReference type="Pfam" id="PF12773">
    <property type="entry name" value="DZR"/>
    <property type="match status" value="1"/>
</dbReference>
<keyword evidence="4" id="KW-1185">Reference proteome</keyword>
<comment type="caution">
    <text evidence="3">The sequence shown here is derived from an EMBL/GenBank/DDBJ whole genome shotgun (WGS) entry which is preliminary data.</text>
</comment>
<proteinExistence type="predicted"/>
<protein>
    <submittedName>
        <fullName evidence="3">Zinc ribbon domain-containing protein</fullName>
    </submittedName>
</protein>
<gene>
    <name evidence="3" type="ORF">ACFQMK_11035</name>
</gene>
<organism evidence="3 4">
    <name type="scientific">Halorubrum yunnanense</name>
    <dbReference type="NCBI Taxonomy" id="1526162"/>
    <lineage>
        <taxon>Archaea</taxon>
        <taxon>Methanobacteriati</taxon>
        <taxon>Methanobacteriota</taxon>
        <taxon>Stenosarchaea group</taxon>
        <taxon>Halobacteria</taxon>
        <taxon>Halobacteriales</taxon>
        <taxon>Haloferacaceae</taxon>
        <taxon>Halorubrum</taxon>
    </lineage>
</organism>
<dbReference type="InterPro" id="IPR025874">
    <property type="entry name" value="DZR"/>
</dbReference>
<evidence type="ECO:0000313" key="3">
    <source>
        <dbReference type="EMBL" id="MFC7187415.1"/>
    </source>
</evidence>
<dbReference type="Proteomes" id="UP001596390">
    <property type="component" value="Unassembled WGS sequence"/>
</dbReference>
<accession>A0ABD5YDH0</accession>
<evidence type="ECO:0000256" key="1">
    <source>
        <dbReference type="SAM" id="MobiDB-lite"/>
    </source>
</evidence>
<feature type="compositionally biased region" description="Basic and acidic residues" evidence="1">
    <location>
        <begin position="199"/>
        <end position="216"/>
    </location>
</feature>
<feature type="region of interest" description="Disordered" evidence="1">
    <location>
        <begin position="156"/>
        <end position="223"/>
    </location>
</feature>
<feature type="domain" description="DZANK-type" evidence="2">
    <location>
        <begin position="232"/>
        <end position="274"/>
    </location>
</feature>
<evidence type="ECO:0000259" key="2">
    <source>
        <dbReference type="Pfam" id="PF12773"/>
    </source>
</evidence>
<dbReference type="EMBL" id="JBHSZZ010000041">
    <property type="protein sequence ID" value="MFC7187415.1"/>
    <property type="molecule type" value="Genomic_DNA"/>
</dbReference>
<name>A0ABD5YDH0_9EURY</name>